<dbReference type="InterPro" id="IPR018109">
    <property type="entry name" value="Folylpolyglutamate_synth_CS"/>
</dbReference>
<dbReference type="InterPro" id="IPR001645">
    <property type="entry name" value="Folylpolyglutamate_synth"/>
</dbReference>
<dbReference type="PROSITE" id="PS01012">
    <property type="entry name" value="FOLYLPOLYGLU_SYNT_2"/>
    <property type="match status" value="1"/>
</dbReference>
<dbReference type="RefSeq" id="XP_047784675.1">
    <property type="nucleotide sequence ID" value="XM_047925475.1"/>
</dbReference>
<comment type="function">
    <text evidence="17">Catalyzes conversion of folates to polyglutamate derivatives allowing concentration of folate compounds in the cell and the intracellular retention of these cofactors, which are important substrates for most of the folate-dependent enzymes that are involved in one-carbon transfer reactions involved in purine, pyrimidine and amino acid synthesis.</text>
</comment>
<dbReference type="PANTHER" id="PTHR11136">
    <property type="entry name" value="FOLYLPOLYGLUTAMATE SYNTHASE-RELATED"/>
    <property type="match status" value="1"/>
</dbReference>
<evidence type="ECO:0000256" key="2">
    <source>
        <dbReference type="ARBA" id="ARBA00004305"/>
    </source>
</evidence>
<dbReference type="PROSITE" id="PS01011">
    <property type="entry name" value="FOLYLPOLYGLU_SYNT_1"/>
    <property type="match status" value="1"/>
</dbReference>
<keyword evidence="7 17" id="KW-0554">One-carbon metabolism</keyword>
<evidence type="ECO:0000256" key="6">
    <source>
        <dbReference type="ARBA" id="ARBA00022490"/>
    </source>
</evidence>
<evidence type="ECO:0000256" key="1">
    <source>
        <dbReference type="ARBA" id="ARBA00004273"/>
    </source>
</evidence>
<dbReference type="Gene3D" id="3.40.1190.10">
    <property type="entry name" value="Mur-like, catalytic domain"/>
    <property type="match status" value="1"/>
</dbReference>
<evidence type="ECO:0000256" key="7">
    <source>
        <dbReference type="ARBA" id="ARBA00022563"/>
    </source>
</evidence>
<dbReference type="GeneID" id="72006207"/>
<evidence type="ECO:0000256" key="5">
    <source>
        <dbReference type="ARBA" id="ARBA00008276"/>
    </source>
</evidence>
<keyword evidence="9" id="KW-0479">Metal-binding</keyword>
<dbReference type="Proteomes" id="UP000814176">
    <property type="component" value="Unassembled WGS sequence"/>
</dbReference>
<comment type="caution">
    <text evidence="18">The sequence shown here is derived from an EMBL/GenBank/DDBJ whole genome shotgun (WGS) entry which is preliminary data.</text>
</comment>
<name>A0ABQ8KY97_9APHY</name>
<protein>
    <recommendedName>
        <fullName evidence="17">Folylpolyglutamate synthase</fullName>
        <ecNumber evidence="17">6.3.2.17</ecNumber>
    </recommendedName>
    <alternativeName>
        <fullName evidence="17">Folylpoly-gamma-glutamate synthetase</fullName>
    </alternativeName>
    <alternativeName>
        <fullName evidence="17">Tetrahydrofolylpolyglutamate synthase</fullName>
    </alternativeName>
</protein>
<keyword evidence="13" id="KW-0460">Magnesium</keyword>
<evidence type="ECO:0000256" key="9">
    <source>
        <dbReference type="ARBA" id="ARBA00022723"/>
    </source>
</evidence>
<dbReference type="InterPro" id="IPR023600">
    <property type="entry name" value="Folylpolyglutamate_synth_euk"/>
</dbReference>
<dbReference type="PIRSF" id="PIRSF038895">
    <property type="entry name" value="FPGS"/>
    <property type="match status" value="1"/>
</dbReference>
<evidence type="ECO:0000256" key="17">
    <source>
        <dbReference type="PIRNR" id="PIRNR038895"/>
    </source>
</evidence>
<evidence type="ECO:0000256" key="11">
    <source>
        <dbReference type="ARBA" id="ARBA00022792"/>
    </source>
</evidence>
<dbReference type="Gene3D" id="3.90.190.20">
    <property type="entry name" value="Mur ligase, C-terminal domain"/>
    <property type="match status" value="1"/>
</dbReference>
<keyword evidence="15" id="KW-0472">Membrane</keyword>
<keyword evidence="14" id="KW-0496">Mitochondrion</keyword>
<dbReference type="PANTHER" id="PTHR11136:SF5">
    <property type="entry name" value="FOLYLPOLYGLUTAMATE SYNTHASE, MITOCHONDRIAL"/>
    <property type="match status" value="1"/>
</dbReference>
<comment type="similarity">
    <text evidence="5 17">Belongs to the folylpolyglutamate synthase family.</text>
</comment>
<dbReference type="EMBL" id="JADCUA010000001">
    <property type="protein sequence ID" value="KAH9843865.1"/>
    <property type="molecule type" value="Genomic_DNA"/>
</dbReference>
<evidence type="ECO:0000313" key="18">
    <source>
        <dbReference type="EMBL" id="KAH9843865.1"/>
    </source>
</evidence>
<sequence length="504" mass="55121">MSTRTYSDAVDHLNSLQSNAATLEALRMGKSRMDSLAIPEMVEYLGRIGYTPEDLNTLNVIHITGTKGKGSTSAFTDSILRHAKHEWKVGLYTSPHLVAVRERIRINGAPLSEDQFAKFFFDVWDRLEKNDKREHPETSNMPAYFRFVTLVAYHAFLSLGVDATILEVGVGGMYDSTNIVPKPVVTGVSALGLDHTAVLGKTIQEIAWQKGGIYKEGVPALTVNQPEEGFDVLKQRAQDKKASEFILVPLTPGLSDIKLGLAGAHQYQNAGLAVHLAKHFLHAETDWPLDDTLPPSFVQGLKNARWPGRCQTVVDPKLPRLTWFLDGAHTKESLECCMQWFASPDAALHLLSSSSKPSRVLIFNCTNGRSAHTLLGAAVAKIAAQLQLHGKEKDASSFFDHVVFCTNVTYADGGFKGDLTSKSIPEKDLAHLTTQHELATAWASLIPSFPSHHIHVLPSIQHAINLVHDLRTTDEQSKVDVLVSGSLHLVGGVIEVAGLSEVAL</sequence>
<evidence type="ECO:0000256" key="14">
    <source>
        <dbReference type="ARBA" id="ARBA00023128"/>
    </source>
</evidence>
<evidence type="ECO:0000256" key="16">
    <source>
        <dbReference type="ARBA" id="ARBA00047493"/>
    </source>
</evidence>
<keyword evidence="8 17" id="KW-0436">Ligase</keyword>
<keyword evidence="10" id="KW-0547">Nucleotide-binding</keyword>
<keyword evidence="12" id="KW-0067">ATP-binding</keyword>
<dbReference type="EC" id="6.3.2.17" evidence="17"/>
<keyword evidence="19" id="KW-1185">Reference proteome</keyword>
<keyword evidence="6" id="KW-0963">Cytoplasm</keyword>
<comment type="pathway">
    <text evidence="4 17">Cofactor biosynthesis; tetrahydrofolylpolyglutamate biosynthesis.</text>
</comment>
<comment type="catalytic activity">
    <reaction evidence="16 17">
        <text>(6S)-5,6,7,8-tetrahydrofolyl-(gamma-L-Glu)(n) + L-glutamate + ATP = (6S)-5,6,7,8-tetrahydrofolyl-(gamma-L-Glu)(n+1) + ADP + phosphate + H(+)</text>
        <dbReference type="Rhea" id="RHEA:10580"/>
        <dbReference type="Rhea" id="RHEA-COMP:14738"/>
        <dbReference type="Rhea" id="RHEA-COMP:14740"/>
        <dbReference type="ChEBI" id="CHEBI:15378"/>
        <dbReference type="ChEBI" id="CHEBI:29985"/>
        <dbReference type="ChEBI" id="CHEBI:30616"/>
        <dbReference type="ChEBI" id="CHEBI:43474"/>
        <dbReference type="ChEBI" id="CHEBI:141005"/>
        <dbReference type="ChEBI" id="CHEBI:456216"/>
        <dbReference type="EC" id="6.3.2.17"/>
    </reaction>
</comment>
<keyword evidence="11" id="KW-0999">Mitochondrion inner membrane</keyword>
<evidence type="ECO:0000256" key="4">
    <source>
        <dbReference type="ARBA" id="ARBA00005150"/>
    </source>
</evidence>
<evidence type="ECO:0000256" key="8">
    <source>
        <dbReference type="ARBA" id="ARBA00022598"/>
    </source>
</evidence>
<comment type="subcellular location">
    <subcellularLocation>
        <location evidence="3">Cytoplasm</location>
    </subcellularLocation>
    <subcellularLocation>
        <location evidence="1">Mitochondrion inner membrane</location>
    </subcellularLocation>
    <subcellularLocation>
        <location evidence="2">Mitochondrion matrix</location>
    </subcellularLocation>
</comment>
<dbReference type="NCBIfam" id="TIGR01499">
    <property type="entry name" value="folC"/>
    <property type="match status" value="1"/>
</dbReference>
<evidence type="ECO:0000256" key="15">
    <source>
        <dbReference type="ARBA" id="ARBA00023136"/>
    </source>
</evidence>
<evidence type="ECO:0000313" key="19">
    <source>
        <dbReference type="Proteomes" id="UP000814176"/>
    </source>
</evidence>
<accession>A0ABQ8KY97</accession>
<evidence type="ECO:0000256" key="12">
    <source>
        <dbReference type="ARBA" id="ARBA00022840"/>
    </source>
</evidence>
<gene>
    <name evidence="18" type="ORF">C8Q71DRAFT_793501</name>
</gene>
<dbReference type="SUPFAM" id="SSF53623">
    <property type="entry name" value="MurD-like peptide ligases, catalytic domain"/>
    <property type="match status" value="1"/>
</dbReference>
<reference evidence="18 19" key="1">
    <citation type="journal article" date="2021" name="Environ. Microbiol.">
        <title>Gene family expansions and transcriptome signatures uncover fungal adaptations to wood decay.</title>
        <authorList>
            <person name="Hage H."/>
            <person name="Miyauchi S."/>
            <person name="Viragh M."/>
            <person name="Drula E."/>
            <person name="Min B."/>
            <person name="Chaduli D."/>
            <person name="Navarro D."/>
            <person name="Favel A."/>
            <person name="Norest M."/>
            <person name="Lesage-Meessen L."/>
            <person name="Balint B."/>
            <person name="Merenyi Z."/>
            <person name="de Eugenio L."/>
            <person name="Morin E."/>
            <person name="Martinez A.T."/>
            <person name="Baldrian P."/>
            <person name="Stursova M."/>
            <person name="Martinez M.J."/>
            <person name="Novotny C."/>
            <person name="Magnuson J.K."/>
            <person name="Spatafora J.W."/>
            <person name="Maurice S."/>
            <person name="Pangilinan J."/>
            <person name="Andreopoulos W."/>
            <person name="LaButti K."/>
            <person name="Hundley H."/>
            <person name="Na H."/>
            <person name="Kuo A."/>
            <person name="Barry K."/>
            <person name="Lipzen A."/>
            <person name="Henrissat B."/>
            <person name="Riley R."/>
            <person name="Ahrendt S."/>
            <person name="Nagy L.G."/>
            <person name="Grigoriev I.V."/>
            <person name="Martin F."/>
            <person name="Rosso M.N."/>
        </authorList>
    </citation>
    <scope>NUCLEOTIDE SEQUENCE [LARGE SCALE GENOMIC DNA]</scope>
    <source>
        <strain evidence="18 19">CIRM-BRFM 1785</strain>
    </source>
</reference>
<evidence type="ECO:0000256" key="10">
    <source>
        <dbReference type="ARBA" id="ARBA00022741"/>
    </source>
</evidence>
<organism evidence="18 19">
    <name type="scientific">Rhodofomes roseus</name>
    <dbReference type="NCBI Taxonomy" id="34475"/>
    <lineage>
        <taxon>Eukaryota</taxon>
        <taxon>Fungi</taxon>
        <taxon>Dikarya</taxon>
        <taxon>Basidiomycota</taxon>
        <taxon>Agaricomycotina</taxon>
        <taxon>Agaricomycetes</taxon>
        <taxon>Polyporales</taxon>
        <taxon>Rhodofomes</taxon>
    </lineage>
</organism>
<proteinExistence type="inferred from homology"/>
<dbReference type="InterPro" id="IPR036615">
    <property type="entry name" value="Mur_ligase_C_dom_sf"/>
</dbReference>
<comment type="cofactor">
    <cofactor evidence="17">
        <name>a monovalent cation</name>
        <dbReference type="ChEBI" id="CHEBI:60242"/>
    </cofactor>
    <text evidence="17">A monovalent cation.</text>
</comment>
<evidence type="ECO:0000256" key="3">
    <source>
        <dbReference type="ARBA" id="ARBA00004496"/>
    </source>
</evidence>
<evidence type="ECO:0000256" key="13">
    <source>
        <dbReference type="ARBA" id="ARBA00022842"/>
    </source>
</evidence>
<dbReference type="InterPro" id="IPR036565">
    <property type="entry name" value="Mur-like_cat_sf"/>
</dbReference>
<dbReference type="SUPFAM" id="SSF53244">
    <property type="entry name" value="MurD-like peptide ligases, peptide-binding domain"/>
    <property type="match status" value="1"/>
</dbReference>